<dbReference type="OrthoDB" id="9816309at2"/>
<feature type="binding site" evidence="6">
    <location>
        <position position="88"/>
    </location>
    <ligand>
        <name>S-adenosyl-L-methionine</name>
        <dbReference type="ChEBI" id="CHEBI:59789"/>
    </ligand>
</feature>
<evidence type="ECO:0000256" key="2">
    <source>
        <dbReference type="ARBA" id="ARBA00022603"/>
    </source>
</evidence>
<keyword evidence="9" id="KW-1185">Reference proteome</keyword>
<dbReference type="PIRSF" id="PIRSF000410">
    <property type="entry name" value="CheR"/>
    <property type="match status" value="1"/>
</dbReference>
<dbReference type="SMART" id="SM00138">
    <property type="entry name" value="MeTrc"/>
    <property type="match status" value="1"/>
</dbReference>
<dbReference type="CDD" id="cd02440">
    <property type="entry name" value="AdoMet_MTases"/>
    <property type="match status" value="1"/>
</dbReference>
<organism evidence="8 9">
    <name type="scientific">Methylotuvimicrobium buryatense</name>
    <name type="common">Methylomicrobium buryatense</name>
    <dbReference type="NCBI Taxonomy" id="95641"/>
    <lineage>
        <taxon>Bacteria</taxon>
        <taxon>Pseudomonadati</taxon>
        <taxon>Pseudomonadota</taxon>
        <taxon>Gammaproteobacteria</taxon>
        <taxon>Methylococcales</taxon>
        <taxon>Methylococcaceae</taxon>
        <taxon>Methylotuvimicrobium</taxon>
    </lineage>
</organism>
<dbReference type="STRING" id="675511.GCA_000341735_03138"/>
<dbReference type="SUPFAM" id="SSF47757">
    <property type="entry name" value="Chemotaxis receptor methyltransferase CheR, N-terminal domain"/>
    <property type="match status" value="1"/>
</dbReference>
<dbReference type="PROSITE" id="PS50123">
    <property type="entry name" value="CHER"/>
    <property type="match status" value="1"/>
</dbReference>
<comment type="catalytic activity">
    <reaction evidence="1 5">
        <text>L-glutamyl-[protein] + S-adenosyl-L-methionine = [protein]-L-glutamate 5-O-methyl ester + S-adenosyl-L-homocysteine</text>
        <dbReference type="Rhea" id="RHEA:24452"/>
        <dbReference type="Rhea" id="RHEA-COMP:10208"/>
        <dbReference type="Rhea" id="RHEA-COMP:10311"/>
        <dbReference type="ChEBI" id="CHEBI:29973"/>
        <dbReference type="ChEBI" id="CHEBI:57856"/>
        <dbReference type="ChEBI" id="CHEBI:59789"/>
        <dbReference type="ChEBI" id="CHEBI:82795"/>
        <dbReference type="EC" id="2.1.1.80"/>
    </reaction>
</comment>
<dbReference type="InterPro" id="IPR026024">
    <property type="entry name" value="Chemotaxis_MeTrfase_CheR"/>
</dbReference>
<name>A0A4P9UST3_METBY</name>
<dbReference type="InterPro" id="IPR050903">
    <property type="entry name" value="Bact_Chemotaxis_MeTrfase"/>
</dbReference>
<dbReference type="Pfam" id="PF03705">
    <property type="entry name" value="CheR_N"/>
    <property type="match status" value="1"/>
</dbReference>
<dbReference type="RefSeq" id="WP_017841593.1">
    <property type="nucleotide sequence ID" value="NZ_CP035467.1"/>
</dbReference>
<evidence type="ECO:0000256" key="1">
    <source>
        <dbReference type="ARBA" id="ARBA00001541"/>
    </source>
</evidence>
<dbReference type="InterPro" id="IPR029063">
    <property type="entry name" value="SAM-dependent_MTases_sf"/>
</dbReference>
<dbReference type="InterPro" id="IPR000780">
    <property type="entry name" value="CheR_MeTrfase"/>
</dbReference>
<feature type="binding site" evidence="6">
    <location>
        <position position="128"/>
    </location>
    <ligand>
        <name>S-adenosyl-L-methionine</name>
        <dbReference type="ChEBI" id="CHEBI:59789"/>
    </ligand>
</feature>
<comment type="function">
    <text evidence="5">Methylation of the membrane-bound methyl-accepting chemotaxis proteins (MCP) to form gamma-glutamyl methyl ester residues in MCP.</text>
</comment>
<feature type="binding site" evidence="6">
    <location>
        <position position="90"/>
    </location>
    <ligand>
        <name>S-adenosyl-L-methionine</name>
        <dbReference type="ChEBI" id="CHEBI:59789"/>
    </ligand>
</feature>
<feature type="binding site" evidence="6">
    <location>
        <position position="94"/>
    </location>
    <ligand>
        <name>S-adenosyl-L-methionine</name>
        <dbReference type="ChEBI" id="CHEBI:59789"/>
    </ligand>
</feature>
<dbReference type="InterPro" id="IPR022642">
    <property type="entry name" value="CheR_C"/>
</dbReference>
<dbReference type="PRINTS" id="PR00996">
    <property type="entry name" value="CHERMTFRASE"/>
</dbReference>
<keyword evidence="2 5" id="KW-0489">Methyltransferase</keyword>
<dbReference type="GO" id="GO:0032259">
    <property type="term" value="P:methylation"/>
    <property type="evidence" value="ECO:0007669"/>
    <property type="project" value="UniProtKB-KW"/>
</dbReference>
<dbReference type="SUPFAM" id="SSF53335">
    <property type="entry name" value="S-adenosyl-L-methionine-dependent methyltransferases"/>
    <property type="match status" value="1"/>
</dbReference>
<dbReference type="Pfam" id="PF01739">
    <property type="entry name" value="CheR"/>
    <property type="match status" value="1"/>
</dbReference>
<evidence type="ECO:0000256" key="4">
    <source>
        <dbReference type="ARBA" id="ARBA00022691"/>
    </source>
</evidence>
<dbReference type="Gene3D" id="1.10.155.10">
    <property type="entry name" value="Chemotaxis receptor methyltransferase CheR, N-terminal domain"/>
    <property type="match status" value="1"/>
</dbReference>
<feature type="binding site" evidence="6">
    <location>
        <position position="151"/>
    </location>
    <ligand>
        <name>S-adenosyl-L-methionine</name>
        <dbReference type="ChEBI" id="CHEBI:59789"/>
    </ligand>
</feature>
<evidence type="ECO:0000313" key="9">
    <source>
        <dbReference type="Proteomes" id="UP000305881"/>
    </source>
</evidence>
<dbReference type="InterPro" id="IPR036804">
    <property type="entry name" value="CheR_N_sf"/>
</dbReference>
<dbReference type="EMBL" id="CP035467">
    <property type="protein sequence ID" value="QCW84517.1"/>
    <property type="molecule type" value="Genomic_DNA"/>
</dbReference>
<reference evidence="9" key="1">
    <citation type="journal article" date="2019" name="J. Bacteriol.">
        <title>A Mutagenic Screen Identifies a TonB-Dependent Receptor Required for the Lanthanide Metal Switch in the Type I Methanotroph 'Methylotuvimicrobium buryatense' 5GB1C.</title>
        <authorList>
            <person name="Groom J.D."/>
            <person name="Ford S.M."/>
            <person name="Pesesky M.W."/>
            <person name="Lidstrom M.E."/>
        </authorList>
    </citation>
    <scope>NUCLEOTIDE SEQUENCE [LARGE SCALE GENOMIC DNA]</scope>
    <source>
        <strain evidence="9">5GB1C</strain>
    </source>
</reference>
<keyword evidence="3 5" id="KW-0808">Transferase</keyword>
<evidence type="ECO:0000259" key="7">
    <source>
        <dbReference type="PROSITE" id="PS50123"/>
    </source>
</evidence>
<dbReference type="Gene3D" id="3.40.50.150">
    <property type="entry name" value="Vaccinia Virus protein VP39"/>
    <property type="match status" value="1"/>
</dbReference>
<feature type="binding site" evidence="6">
    <location>
        <begin position="226"/>
        <end position="227"/>
    </location>
    <ligand>
        <name>S-adenosyl-L-methionine</name>
        <dbReference type="ChEBI" id="CHEBI:59789"/>
    </ligand>
</feature>
<feature type="binding site" evidence="6">
    <location>
        <begin position="209"/>
        <end position="210"/>
    </location>
    <ligand>
        <name>S-adenosyl-L-methionine</name>
        <dbReference type="ChEBI" id="CHEBI:59789"/>
    </ligand>
</feature>
<dbReference type="Proteomes" id="UP000305881">
    <property type="component" value="Chromosome"/>
</dbReference>
<protein>
    <recommendedName>
        <fullName evidence="5">Chemotaxis protein methyltransferase</fullName>
        <ecNumber evidence="5">2.1.1.80</ecNumber>
    </recommendedName>
</protein>
<keyword evidence="4 5" id="KW-0949">S-adenosyl-L-methionine</keyword>
<sequence>MSATSLQRNQFLYGSLTLERYEFEWIRDYLYERAGIVLNDSKKALVCGRLEKRLRHYGFTSYSEYFRLLGQPGFEHETLTAIDLLTTNETYFFREYKHFDFLIDQYFPTCQPGQRLRFWSAASSSGEESYTLALLASEHAKTSQWEVVGTDISTRMLDKARRGLYPIAAADKIPKSLLKKHCLKGHGEYDGFFLIDAGLRSRVKFIRANLIEKLPDLGTFDIIFLRNVMIYFDVTTKQRLIERIQHFLRPGGYLFISHSESLNGFHSNLRMVSPSIYRKPL</sequence>
<dbReference type="InterPro" id="IPR022641">
    <property type="entry name" value="CheR_N"/>
</dbReference>
<feature type="domain" description="CheR-type methyltransferase" evidence="7">
    <location>
        <begin position="11"/>
        <end position="281"/>
    </location>
</feature>
<evidence type="ECO:0000256" key="5">
    <source>
        <dbReference type="PIRNR" id="PIRNR000410"/>
    </source>
</evidence>
<gene>
    <name evidence="8" type="ORF">EQU24_21450</name>
</gene>
<dbReference type="PANTHER" id="PTHR24422:SF26">
    <property type="entry name" value="CHEMOTAXIS PROTEIN METHYLTRANSFERASE"/>
    <property type="match status" value="1"/>
</dbReference>
<dbReference type="EC" id="2.1.1.80" evidence="5"/>
<evidence type="ECO:0000256" key="3">
    <source>
        <dbReference type="ARBA" id="ARBA00022679"/>
    </source>
</evidence>
<dbReference type="GO" id="GO:0008983">
    <property type="term" value="F:protein-glutamate O-methyltransferase activity"/>
    <property type="evidence" value="ECO:0007669"/>
    <property type="project" value="UniProtKB-EC"/>
</dbReference>
<dbReference type="KEGG" id="mbur:EQU24_21450"/>
<evidence type="ECO:0000313" key="8">
    <source>
        <dbReference type="EMBL" id="QCW84517.1"/>
    </source>
</evidence>
<proteinExistence type="predicted"/>
<accession>A0A4P9UST3</accession>
<dbReference type="PANTHER" id="PTHR24422">
    <property type="entry name" value="CHEMOTAXIS PROTEIN METHYLTRANSFERASE"/>
    <property type="match status" value="1"/>
</dbReference>
<dbReference type="AlphaFoldDB" id="A0A4P9UST3"/>
<evidence type="ECO:0000256" key="6">
    <source>
        <dbReference type="PIRSR" id="PIRSR000410-1"/>
    </source>
</evidence>